<dbReference type="PANTHER" id="PTHR43267:SF1">
    <property type="entry name" value="TRNA THREONYLCARBAMOYLADENOSINE DEHYDRATASE"/>
    <property type="match status" value="1"/>
</dbReference>
<evidence type="ECO:0000313" key="3">
    <source>
        <dbReference type="Proteomes" id="UP000006867"/>
    </source>
</evidence>
<dbReference type="InterPro" id="IPR045886">
    <property type="entry name" value="ThiF/MoeB/HesA"/>
</dbReference>
<dbReference type="Gene3D" id="3.40.50.720">
    <property type="entry name" value="NAD(P)-binding Rossmann-like Domain"/>
    <property type="match status" value="1"/>
</dbReference>
<dbReference type="SUPFAM" id="SSF69572">
    <property type="entry name" value="Activating enzymes of the ubiquitin-like proteins"/>
    <property type="match status" value="1"/>
</dbReference>
<dbReference type="Proteomes" id="UP000006867">
    <property type="component" value="Chromosome"/>
</dbReference>
<dbReference type="Pfam" id="PF00899">
    <property type="entry name" value="ThiF"/>
    <property type="match status" value="1"/>
</dbReference>
<dbReference type="InterPro" id="IPR035985">
    <property type="entry name" value="Ubiquitin-activating_enz"/>
</dbReference>
<gene>
    <name evidence="2" type="ordered locus">BATR1942_18265</name>
</gene>
<evidence type="ECO:0000259" key="1">
    <source>
        <dbReference type="Pfam" id="PF00899"/>
    </source>
</evidence>
<dbReference type="RefSeq" id="WP_003326118.1">
    <property type="nucleotide sequence ID" value="NC_014639.1"/>
</dbReference>
<name>A0ABN3ZG84_BACA1</name>
<feature type="domain" description="THIF-type NAD/FAD binding fold" evidence="1">
    <location>
        <begin position="104"/>
        <end position="328"/>
    </location>
</feature>
<keyword evidence="3" id="KW-1185">Reference proteome</keyword>
<sequence>MLNDSKRMTFKDGVLVLTYSTHIIIQYQKAIKLEPSDNVLKVIDKLKTGCYEKEICEVLGEADGIRLVSVLQGMGALIEVWENQYKDHIVEKQLYYLEQFGENPNDIQKKLDHSTVVILGLGGVGSIILQHLVSAGVQRFILIDYDDVSIHNLNRQFVYNRSSVRKPKVAECQQYISGINSKAEVSVFHKEIKAMPDLDFLNPYGIDIFVNAADKPIEISEWVYGYCKKRNIAFITGGVGISSGQWGPLLTPESYRAGISYEKHKHKDLISIFPSEPIKGSLGATNSIISSFMSHDIISYLAGNAPKSINTNISLHFDQLKITETKLNTKESIS</sequence>
<proteinExistence type="predicted"/>
<accession>A0ABN3ZG84</accession>
<dbReference type="EMBL" id="CP002207">
    <property type="protein sequence ID" value="ADP34570.1"/>
    <property type="molecule type" value="Genomic_DNA"/>
</dbReference>
<reference evidence="2 3" key="1">
    <citation type="journal article" date="2011" name="Front. Microbiol.">
        <title>Genomic signatures of strain selection and enhancement in Bacillus atrophaeus var. globigii, a historical biowarfare simulant.</title>
        <authorList>
            <person name="Gibbons H.S."/>
            <person name="Broomall S.M."/>
            <person name="McNew L.A."/>
            <person name="Daligault H."/>
            <person name="Chapman C."/>
            <person name="Bruce D."/>
            <person name="Karavis M."/>
            <person name="Krepps M."/>
            <person name="McGregor P.A."/>
            <person name="Hong C."/>
            <person name="Park K.H."/>
            <person name="Akmal A."/>
            <person name="Feldman A."/>
            <person name="Lin J.S."/>
            <person name="Chang W.E."/>
            <person name="Higgs B.W."/>
            <person name="Demirev P."/>
            <person name="Lindquist J."/>
            <person name="Liem A."/>
            <person name="Fochler E."/>
            <person name="Read T.D."/>
            <person name="Tapia R."/>
            <person name="Johnson S."/>
            <person name="Bishop-Lilly K.A."/>
            <person name="Detter C."/>
            <person name="Han C."/>
            <person name="Sozhamannan S."/>
            <person name="Rosenzweig C.N."/>
            <person name="Skowronski E.W."/>
        </authorList>
    </citation>
    <scope>NUCLEOTIDE SEQUENCE [LARGE SCALE GENOMIC DNA]</scope>
    <source>
        <strain evidence="2 3">1942</strain>
    </source>
</reference>
<dbReference type="PANTHER" id="PTHR43267">
    <property type="entry name" value="TRNA THREONYLCARBAMOYLADENOSINE DEHYDRATASE"/>
    <property type="match status" value="1"/>
</dbReference>
<evidence type="ECO:0000313" key="2">
    <source>
        <dbReference type="EMBL" id="ADP34570.1"/>
    </source>
</evidence>
<organism evidence="2 3">
    <name type="scientific">Bacillus atrophaeus (strain 1942)</name>
    <dbReference type="NCBI Taxonomy" id="720555"/>
    <lineage>
        <taxon>Bacteria</taxon>
        <taxon>Bacillati</taxon>
        <taxon>Bacillota</taxon>
        <taxon>Bacilli</taxon>
        <taxon>Bacillales</taxon>
        <taxon>Bacillaceae</taxon>
        <taxon>Bacillus</taxon>
    </lineage>
</organism>
<protein>
    <recommendedName>
        <fullName evidence="1">THIF-type NAD/FAD binding fold domain-containing protein</fullName>
    </recommendedName>
</protein>
<dbReference type="InterPro" id="IPR000594">
    <property type="entry name" value="ThiF_NAD_FAD-bd"/>
</dbReference>